<dbReference type="GeneID" id="66106531"/>
<dbReference type="Proteomes" id="UP000812287">
    <property type="component" value="Unassembled WGS sequence"/>
</dbReference>
<proteinExistence type="predicted"/>
<dbReference type="RefSeq" id="XP_043038956.1">
    <property type="nucleotide sequence ID" value="XM_043184234.1"/>
</dbReference>
<name>A0A9P7VQB0_9AGAR</name>
<evidence type="ECO:0000313" key="2">
    <source>
        <dbReference type="Proteomes" id="UP000812287"/>
    </source>
</evidence>
<organism evidence="1 2">
    <name type="scientific">Guyanagaster necrorhizus</name>
    <dbReference type="NCBI Taxonomy" id="856835"/>
    <lineage>
        <taxon>Eukaryota</taxon>
        <taxon>Fungi</taxon>
        <taxon>Dikarya</taxon>
        <taxon>Basidiomycota</taxon>
        <taxon>Agaricomycotina</taxon>
        <taxon>Agaricomycetes</taxon>
        <taxon>Agaricomycetidae</taxon>
        <taxon>Agaricales</taxon>
        <taxon>Marasmiineae</taxon>
        <taxon>Physalacriaceae</taxon>
        <taxon>Guyanagaster</taxon>
    </lineage>
</organism>
<evidence type="ECO:0000313" key="1">
    <source>
        <dbReference type="EMBL" id="KAG7445456.1"/>
    </source>
</evidence>
<gene>
    <name evidence="1" type="ORF">BT62DRAFT_920668</name>
</gene>
<dbReference type="AlphaFoldDB" id="A0A9P7VQB0"/>
<dbReference type="EMBL" id="MU250537">
    <property type="protein sequence ID" value="KAG7445456.1"/>
    <property type="molecule type" value="Genomic_DNA"/>
</dbReference>
<reference evidence="1" key="1">
    <citation type="submission" date="2020-11" db="EMBL/GenBank/DDBJ databases">
        <title>Adaptations for nitrogen fixation in a non-lichenized fungal sporocarp promotes dispersal by wood-feeding termites.</title>
        <authorList>
            <consortium name="DOE Joint Genome Institute"/>
            <person name="Koch R.A."/>
            <person name="Yoon G."/>
            <person name="Arayal U."/>
            <person name="Lail K."/>
            <person name="Amirebrahimi M."/>
            <person name="Labutti K."/>
            <person name="Lipzen A."/>
            <person name="Riley R."/>
            <person name="Barry K."/>
            <person name="Henrissat B."/>
            <person name="Grigoriev I.V."/>
            <person name="Herr J.R."/>
            <person name="Aime M.C."/>
        </authorList>
    </citation>
    <scope>NUCLEOTIDE SEQUENCE</scope>
    <source>
        <strain evidence="1">MCA 3950</strain>
    </source>
</reference>
<comment type="caution">
    <text evidence="1">The sequence shown here is derived from an EMBL/GenBank/DDBJ whole genome shotgun (WGS) entry which is preliminary data.</text>
</comment>
<sequence>MTTFVPLLTIPMDTLVANLIGAHAFITTYFDSSVAHIIGPQDLIVAVNQTSSYLEWKTWVVAEVEHKDFLWDYDTSFLLPGELNCKNENPSSILHWLLLPSHAISAPTALVVIGSTALVSKAMELEASSSRVSLANTYQDLQVSRESSFTSVAKNTISMSHSGSQTSVGDRDLVPTVSDPTSKRAKLILESDRPAGSSPYSLVPLILIIYLAFPAPPKPASPPLTCVSSFWCKEMTVPVASGKPPCPQHMQKSTPVVSKPPANMTVRAAVDHTIYTCTFHPDIDLQFDKPPFHQALESMKLSMLSVTPESLTKPSA</sequence>
<keyword evidence="2" id="KW-1185">Reference proteome</keyword>
<protein>
    <submittedName>
        <fullName evidence="1">Uncharacterized protein</fullName>
    </submittedName>
</protein>
<accession>A0A9P7VQB0</accession>